<dbReference type="Gene3D" id="1.10.720.30">
    <property type="entry name" value="SAP domain"/>
    <property type="match status" value="1"/>
</dbReference>
<feature type="compositionally biased region" description="Basic and acidic residues" evidence="3">
    <location>
        <begin position="209"/>
        <end position="223"/>
    </location>
</feature>
<feature type="compositionally biased region" description="Low complexity" evidence="3">
    <location>
        <begin position="96"/>
        <end position="114"/>
    </location>
</feature>
<feature type="compositionally biased region" description="Low complexity" evidence="3">
    <location>
        <begin position="128"/>
        <end position="139"/>
    </location>
</feature>
<feature type="compositionally biased region" description="Basic and acidic residues" evidence="3">
    <location>
        <begin position="165"/>
        <end position="176"/>
    </location>
</feature>
<evidence type="ECO:0000256" key="2">
    <source>
        <dbReference type="ARBA" id="ARBA00046328"/>
    </source>
</evidence>
<comment type="similarity">
    <text evidence="2">Belongs to the SAP domain-containing ribonucleoprotein family.</text>
</comment>
<dbReference type="SUPFAM" id="SSF68906">
    <property type="entry name" value="SAP domain"/>
    <property type="match status" value="1"/>
</dbReference>
<feature type="region of interest" description="Disordered" evidence="3">
    <location>
        <begin position="165"/>
        <end position="223"/>
    </location>
</feature>
<dbReference type="InParanoid" id="A0A168R116"/>
<organism evidence="5">
    <name type="scientific">Absidia glauca</name>
    <name type="common">Pin mould</name>
    <dbReference type="NCBI Taxonomy" id="4829"/>
    <lineage>
        <taxon>Eukaryota</taxon>
        <taxon>Fungi</taxon>
        <taxon>Fungi incertae sedis</taxon>
        <taxon>Mucoromycota</taxon>
        <taxon>Mucoromycotina</taxon>
        <taxon>Mucoromycetes</taxon>
        <taxon>Mucorales</taxon>
        <taxon>Cunninghamellaceae</taxon>
        <taxon>Absidia</taxon>
    </lineage>
</organism>
<dbReference type="InterPro" id="IPR036361">
    <property type="entry name" value="SAP_dom_sf"/>
</dbReference>
<dbReference type="InterPro" id="IPR040746">
    <property type="entry name" value="THO1_MOS11_C"/>
</dbReference>
<dbReference type="Pfam" id="PF02037">
    <property type="entry name" value="SAP"/>
    <property type="match status" value="1"/>
</dbReference>
<feature type="compositionally biased region" description="Polar residues" evidence="3">
    <location>
        <begin position="180"/>
        <end position="189"/>
    </location>
</feature>
<dbReference type="InterPro" id="IPR052240">
    <property type="entry name" value="SAP_domain_ribonucleoprotein"/>
</dbReference>
<dbReference type="PROSITE" id="PS50800">
    <property type="entry name" value="SAP"/>
    <property type="match status" value="1"/>
</dbReference>
<dbReference type="STRING" id="4829.A0A168R116"/>
<dbReference type="SMART" id="SM00513">
    <property type="entry name" value="SAP"/>
    <property type="match status" value="1"/>
</dbReference>
<name>A0A168R116_ABSGL</name>
<evidence type="ECO:0000256" key="3">
    <source>
        <dbReference type="SAM" id="MobiDB-lite"/>
    </source>
</evidence>
<feature type="region of interest" description="Disordered" evidence="3">
    <location>
        <begin position="54"/>
        <end position="151"/>
    </location>
</feature>
<keyword evidence="1" id="KW-0597">Phosphoprotein</keyword>
<evidence type="ECO:0000313" key="6">
    <source>
        <dbReference type="Proteomes" id="UP000078561"/>
    </source>
</evidence>
<feature type="compositionally biased region" description="Basic and acidic residues" evidence="3">
    <location>
        <begin position="74"/>
        <end position="83"/>
    </location>
</feature>
<dbReference type="GO" id="GO:0016973">
    <property type="term" value="P:poly(A)+ mRNA export from nucleus"/>
    <property type="evidence" value="ECO:0007669"/>
    <property type="project" value="TreeGrafter"/>
</dbReference>
<proteinExistence type="inferred from homology"/>
<dbReference type="PANTHER" id="PTHR46551:SF1">
    <property type="entry name" value="SAP DOMAIN-CONTAINING RIBONUCLEOPROTEIN"/>
    <property type="match status" value="1"/>
</dbReference>
<dbReference type="OrthoDB" id="445357at2759"/>
<feature type="domain" description="SAP" evidence="4">
    <location>
        <begin position="5"/>
        <end position="39"/>
    </location>
</feature>
<evidence type="ECO:0000313" key="5">
    <source>
        <dbReference type="EMBL" id="SAM05915.1"/>
    </source>
</evidence>
<feature type="compositionally biased region" description="Polar residues" evidence="3">
    <location>
        <begin position="84"/>
        <end position="95"/>
    </location>
</feature>
<evidence type="ECO:0000256" key="1">
    <source>
        <dbReference type="ARBA" id="ARBA00022553"/>
    </source>
</evidence>
<dbReference type="EMBL" id="LT554476">
    <property type="protein sequence ID" value="SAM05915.1"/>
    <property type="molecule type" value="Genomic_DNA"/>
</dbReference>
<dbReference type="Proteomes" id="UP000078561">
    <property type="component" value="Unassembled WGS sequence"/>
</dbReference>
<dbReference type="InterPro" id="IPR003034">
    <property type="entry name" value="SAP_dom"/>
</dbReference>
<dbReference type="AlphaFoldDB" id="A0A168R116"/>
<protein>
    <recommendedName>
        <fullName evidence="4">SAP domain-containing protein</fullName>
    </recommendedName>
</protein>
<evidence type="ECO:0000259" key="4">
    <source>
        <dbReference type="PROSITE" id="PS50800"/>
    </source>
</evidence>
<dbReference type="OMA" id="QERFNFT"/>
<sequence length="223" mass="25072">MSDKYKSLKVKDLQDLLQKIGEPHTGKKEDLIERLVKHDETKARELESLEAEFGNLDEFDDHSKLNLGELADPDISKTLEHQEPSNSNNGDTADLSTTETVNDSSTTTTTGPITKEGSGFTFNPIVFDKTPTTDNPTKDYSTSKAATEDTERRLERAKRFGVDVNEKTKQELRAERFGISNKSPENQGPDNIKVPDTPEEIEKKRKRAERFGSVEDVNKKTKT</sequence>
<reference evidence="5" key="1">
    <citation type="submission" date="2016-04" db="EMBL/GenBank/DDBJ databases">
        <authorList>
            <person name="Evans L.H."/>
            <person name="Alamgir A."/>
            <person name="Owens N."/>
            <person name="Weber N.D."/>
            <person name="Virtaneva K."/>
            <person name="Barbian K."/>
            <person name="Babar A."/>
            <person name="Rosenke K."/>
        </authorList>
    </citation>
    <scope>NUCLEOTIDE SEQUENCE [LARGE SCALE GENOMIC DNA]</scope>
    <source>
        <strain evidence="5">CBS 101.48</strain>
    </source>
</reference>
<dbReference type="GO" id="GO:0005634">
    <property type="term" value="C:nucleus"/>
    <property type="evidence" value="ECO:0007669"/>
    <property type="project" value="TreeGrafter"/>
</dbReference>
<keyword evidence="6" id="KW-1185">Reference proteome</keyword>
<gene>
    <name evidence="5" type="primary">ABSGL_11790.1 scaffold 12322</name>
</gene>
<accession>A0A168R116</accession>
<dbReference type="Pfam" id="PF18592">
    <property type="entry name" value="Tho1_MOS11_C"/>
    <property type="match status" value="1"/>
</dbReference>
<dbReference type="FunCoup" id="A0A168R116">
    <property type="interactions" value="837"/>
</dbReference>
<dbReference type="PANTHER" id="PTHR46551">
    <property type="entry name" value="SAP DOMAIN-CONTAINING RIBONUCLEOPROTEIN"/>
    <property type="match status" value="1"/>
</dbReference>